<evidence type="ECO:0000313" key="2">
    <source>
        <dbReference type="EMBL" id="KKH83879.1"/>
    </source>
</evidence>
<keyword evidence="5" id="KW-1185">Reference proteome</keyword>
<dbReference type="SUPFAM" id="SSF48445">
    <property type="entry name" value="14-3-3 protein"/>
    <property type="match status" value="1"/>
</dbReference>
<evidence type="ECO:0000313" key="6">
    <source>
        <dbReference type="Proteomes" id="UP000300067"/>
    </source>
</evidence>
<evidence type="ECO:0000313" key="5">
    <source>
        <dbReference type="Proteomes" id="UP000034578"/>
    </source>
</evidence>
<dbReference type="PATRIC" id="fig|2209.56.peg.3338"/>
<dbReference type="EMBL" id="JJOS01000089">
    <property type="protein sequence ID" value="KKG01254.1"/>
    <property type="molecule type" value="Genomic_DNA"/>
</dbReference>
<dbReference type="Proteomes" id="UP000034578">
    <property type="component" value="Unassembled WGS sequence"/>
</dbReference>
<accession>A0A0F8C8Y8</accession>
<organism evidence="1 5">
    <name type="scientific">Methanosarcina mazei</name>
    <name type="common">Methanosarcina frisia</name>
    <dbReference type="NCBI Taxonomy" id="2209"/>
    <lineage>
        <taxon>Archaea</taxon>
        <taxon>Methanobacteriati</taxon>
        <taxon>Methanobacteriota</taxon>
        <taxon>Stenosarchaea group</taxon>
        <taxon>Methanomicrobia</taxon>
        <taxon>Methanosarcinales</taxon>
        <taxon>Methanosarcinaceae</taxon>
        <taxon>Methanosarcina</taxon>
    </lineage>
</organism>
<dbReference type="AlphaFoldDB" id="A0A0F8C8Y8"/>
<name>A0A0F8C8Y8_METMZ</name>
<dbReference type="Proteomes" id="UP000300067">
    <property type="component" value="Chromosome"/>
</dbReference>
<dbReference type="RefSeq" id="WP_048048263.1">
    <property type="nucleotide sequence ID" value="NZ_CP029709.1"/>
</dbReference>
<proteinExistence type="predicted"/>
<dbReference type="EMBL" id="CP029709">
    <property type="protein sequence ID" value="QCR16782.1"/>
    <property type="molecule type" value="Genomic_DNA"/>
</dbReference>
<protein>
    <submittedName>
        <fullName evidence="3">Tetratricopeptide repeat protein</fullName>
    </submittedName>
</protein>
<dbReference type="Proteomes" id="UP000034152">
    <property type="component" value="Unassembled WGS sequence"/>
</dbReference>
<sequence length="72" mass="8437">MSVCPTNFDEKVECPFVDRKEFIEAYEKALPLYRRAPEIAEKKLGQSHPTTIEIKSNYSRLVSEMNEKNEEK</sequence>
<evidence type="ECO:0000313" key="1">
    <source>
        <dbReference type="EMBL" id="KKG01254.1"/>
    </source>
</evidence>
<gene>
    <name evidence="3" type="ORF">DKM28_12890</name>
    <name evidence="1" type="ORF">DU47_07190</name>
    <name evidence="2" type="ORF">DU80_15460</name>
</gene>
<reference evidence="3 6" key="2">
    <citation type="submission" date="2018-05" db="EMBL/GenBank/DDBJ databases">
        <title>Methanosarcina gilichinskyana sp. nov., a novel methanogenic archaeon isolated from Holocene permafrost, North East Russia.</title>
        <authorList>
            <person name="Oshurkova V."/>
            <person name="Meer M."/>
            <person name="Bochkareva O."/>
            <person name="Shcherbakova V."/>
        </authorList>
    </citation>
    <scope>NUCLEOTIDE SEQUENCE [LARGE SCALE GENOMIC DNA]</scope>
    <source>
        <strain evidence="3 6">JL01</strain>
    </source>
</reference>
<dbReference type="InterPro" id="IPR011990">
    <property type="entry name" value="TPR-like_helical_dom_sf"/>
</dbReference>
<reference evidence="4 5" key="1">
    <citation type="journal article" date="2015" name="ISME J.">
        <title>Genomic and phenotypic differentiation among Methanosarcina mazei populations from Columbia River sediment.</title>
        <authorList>
            <person name="Youngblut N.D."/>
            <person name="Wirth J.S."/>
            <person name="Henriksen J.R."/>
            <person name="Smith M."/>
            <person name="Simon H."/>
            <person name="Metcalf W.W."/>
            <person name="Whitaker R.J."/>
        </authorList>
    </citation>
    <scope>NUCLEOTIDE SEQUENCE [LARGE SCALE GENOMIC DNA]</scope>
    <source>
        <strain evidence="2 4">1.H.M.2.1</strain>
        <strain evidence="1 5">2.F.A.2.4</strain>
    </source>
</reference>
<dbReference type="EMBL" id="JJQU01000153">
    <property type="protein sequence ID" value="KKH83879.1"/>
    <property type="molecule type" value="Genomic_DNA"/>
</dbReference>
<evidence type="ECO:0000313" key="4">
    <source>
        <dbReference type="Proteomes" id="UP000034152"/>
    </source>
</evidence>
<evidence type="ECO:0000313" key="3">
    <source>
        <dbReference type="EMBL" id="QCR16782.1"/>
    </source>
</evidence>
<dbReference type="InterPro" id="IPR036815">
    <property type="entry name" value="14-3-3_dom_sf"/>
</dbReference>
<dbReference type="Gene3D" id="1.25.40.10">
    <property type="entry name" value="Tetratricopeptide repeat domain"/>
    <property type="match status" value="1"/>
</dbReference>